<keyword evidence="1" id="KW-0472">Membrane</keyword>
<gene>
    <name evidence="2" type="ORF">Forpe1208_v004296</name>
</gene>
<keyword evidence="1" id="KW-0812">Transmembrane</keyword>
<name>A0A8J5TVB7_FUSOX</name>
<feature type="transmembrane region" description="Helical" evidence="1">
    <location>
        <begin position="442"/>
        <end position="462"/>
    </location>
</feature>
<dbReference type="AlphaFoldDB" id="A0A8J5TVB7"/>
<dbReference type="Proteomes" id="UP000694050">
    <property type="component" value="Unassembled WGS sequence"/>
</dbReference>
<proteinExistence type="predicted"/>
<keyword evidence="1" id="KW-1133">Transmembrane helix</keyword>
<organism evidence="2 3">
    <name type="scientific">Fusarium oxysporum f. sp. rapae</name>
    <dbReference type="NCBI Taxonomy" id="485398"/>
    <lineage>
        <taxon>Eukaryota</taxon>
        <taxon>Fungi</taxon>
        <taxon>Dikarya</taxon>
        <taxon>Ascomycota</taxon>
        <taxon>Pezizomycotina</taxon>
        <taxon>Sordariomycetes</taxon>
        <taxon>Hypocreomycetidae</taxon>
        <taxon>Hypocreales</taxon>
        <taxon>Nectriaceae</taxon>
        <taxon>Fusarium</taxon>
        <taxon>Fusarium oxysporum species complex</taxon>
    </lineage>
</organism>
<accession>A0A8J5TVB7</accession>
<evidence type="ECO:0000256" key="1">
    <source>
        <dbReference type="SAM" id="Phobius"/>
    </source>
</evidence>
<evidence type="ECO:0000313" key="2">
    <source>
        <dbReference type="EMBL" id="KAG7417830.1"/>
    </source>
</evidence>
<evidence type="ECO:0000313" key="3">
    <source>
        <dbReference type="Proteomes" id="UP000694050"/>
    </source>
</evidence>
<dbReference type="EMBL" id="JAELUQ010000003">
    <property type="protein sequence ID" value="KAG7417830.1"/>
    <property type="molecule type" value="Genomic_DNA"/>
</dbReference>
<protein>
    <submittedName>
        <fullName evidence="2">Uncharacterized protein</fullName>
    </submittedName>
</protein>
<comment type="caution">
    <text evidence="2">The sequence shown here is derived from an EMBL/GenBank/DDBJ whole genome shotgun (WGS) entry which is preliminary data.</text>
</comment>
<reference evidence="2" key="1">
    <citation type="submission" date="2021-04" db="EMBL/GenBank/DDBJ databases">
        <title>First draft genome resource for Brassicaceae pathogens Fusarium oxysporum f. sp. raphani and Fusarium oxysporum f. sp. rapae.</title>
        <authorList>
            <person name="Asai S."/>
        </authorList>
    </citation>
    <scope>NUCLEOTIDE SEQUENCE</scope>
    <source>
        <strain evidence="2">Tf1208</strain>
    </source>
</reference>
<feature type="transmembrane region" description="Helical" evidence="1">
    <location>
        <begin position="408"/>
        <end position="430"/>
    </location>
</feature>
<sequence>MPPTSYIDYVVTQAQSNPRMKSLERYVRRKATHSSKIVIIDYAQNGALGSNNKPAVLKNCDIDDIIKQPAANTMRLLLIEDISPQIMIALGEAFDINPVFFAEYVNPNITDVDKDALSQSLATLPSFKPGEGYLHLPYQKILDLSSAKLSYDVKNALHTASNVPRDVEHLAFLSDQQLVIAHATCSVIIKKFKTYSICLILVDSPATHVVKSTRAGRRRHYPARSLQAVFEESELRRSMTSFQNTQGQAYLDGTSMLDKLLHSFQWPGLFGDPAAALAISDFYRHPIAIVLTHWSFDLRLIDLLSKGYKLSLEDTKCQVGNDHLLSLISWRQQIWQRRRRLTVLSESVNFRIVQECDKMTWQLLLSDITELQDQLLDCAQLFEEMIVLTRLMIQNSDSRRSIFDDINVFHLTYIAILFAPGFFVSSMFSMSVYGLSDIQGPWMYISTTLLFLVPAIVLLAQYQEAVQAVERNYREFIRVYKSAYLRSFPQQEMV</sequence>